<name>A0A0S4M1X9_9BURK</name>
<dbReference type="RefSeq" id="WP_092486469.1">
    <property type="nucleotide sequence ID" value="NZ_FLSL01000087.1"/>
</dbReference>
<dbReference type="OrthoDB" id="9874185at2"/>
<dbReference type="Proteomes" id="UP000198651">
    <property type="component" value="Chromosome I"/>
</dbReference>
<keyword evidence="1" id="KW-0812">Transmembrane</keyword>
<organism evidence="2 3">
    <name type="scientific">Candidatus Ichthyocystis hellenicum</name>
    <dbReference type="NCBI Taxonomy" id="1561003"/>
    <lineage>
        <taxon>Bacteria</taxon>
        <taxon>Pseudomonadati</taxon>
        <taxon>Pseudomonadota</taxon>
        <taxon>Betaproteobacteria</taxon>
        <taxon>Burkholderiales</taxon>
        <taxon>Candidatus Ichthyocystis</taxon>
    </lineage>
</organism>
<feature type="transmembrane region" description="Helical" evidence="1">
    <location>
        <begin position="424"/>
        <end position="448"/>
    </location>
</feature>
<proteinExistence type="predicted"/>
<evidence type="ECO:0000313" key="2">
    <source>
        <dbReference type="EMBL" id="CUT17023.1"/>
    </source>
</evidence>
<gene>
    <name evidence="2" type="ORF">Ark11_0164</name>
</gene>
<accession>A0A0S4M1X9</accession>
<reference evidence="3" key="1">
    <citation type="submission" date="2015-11" db="EMBL/GenBank/DDBJ databases">
        <authorList>
            <person name="Seth-Smith H.M.B."/>
        </authorList>
    </citation>
    <scope>NUCLEOTIDE SEQUENCE [LARGE SCALE GENOMIC DNA]</scope>
    <source>
        <strain evidence="3">2013Ark11</strain>
    </source>
</reference>
<evidence type="ECO:0000256" key="1">
    <source>
        <dbReference type="SAM" id="Phobius"/>
    </source>
</evidence>
<dbReference type="EMBL" id="LN906597">
    <property type="protein sequence ID" value="CUT17023.1"/>
    <property type="molecule type" value="Genomic_DNA"/>
</dbReference>
<keyword evidence="3" id="KW-1185">Reference proteome</keyword>
<keyword evidence="1" id="KW-0472">Membrane</keyword>
<keyword evidence="1" id="KW-1133">Transmembrane helix</keyword>
<protein>
    <submittedName>
        <fullName evidence="2">Putative membrane protein</fullName>
    </submittedName>
</protein>
<sequence>MIDRLRKNTFRKQKDRDLMITCNCYSFDDCAAAGEDSQEASHDDSCYVEQETQSLWASNGKTYPIEANVVVKNENPKKESDSANIGDAVRQFSLSWLRKITLSHYRVYHGAAIIGSHTSTTCSIEPSTKAIEKLRSLCHKEGSFLNHSSPKSILLSAIKNLVVSSSDSFSEKYLCDEISLELLPRKVEKVLTLVREIPSEHLEDESIVVETAKKCLSILQKGRHYADDESDEQESFRKKLEILESMVKLYMQEEMQDGQGNPKSVAEKLESLDCIMQEYMDRMVHKHSKHRLGKQTLQSIILEHISRERARACQDKPIVVMEEKQENLAPPVESESFMHKYMGKQEQEKSKSSNESTDCDAISIQKMCPFPPYEDKTDSKERLLGDKYCDTFSFSEVSEHYPSHKMNLLKKARKLMCPNFETGAILMVIIVIAILSAAFIAFTIRFVIEK</sequence>
<evidence type="ECO:0000313" key="3">
    <source>
        <dbReference type="Proteomes" id="UP000198651"/>
    </source>
</evidence>
<dbReference type="AlphaFoldDB" id="A0A0S4M1X9"/>